<proteinExistence type="predicted"/>
<gene>
    <name evidence="3" type="ORF">OMED0929_LOCUS6330</name>
</gene>
<organism evidence="3">
    <name type="scientific">Ostreococcus mediterraneus</name>
    <dbReference type="NCBI Taxonomy" id="1486918"/>
    <lineage>
        <taxon>Eukaryota</taxon>
        <taxon>Viridiplantae</taxon>
        <taxon>Chlorophyta</taxon>
        <taxon>Mamiellophyceae</taxon>
        <taxon>Mamiellales</taxon>
        <taxon>Bathycoccaceae</taxon>
        <taxon>Ostreococcus</taxon>
    </lineage>
</organism>
<evidence type="ECO:0000313" key="3">
    <source>
        <dbReference type="EMBL" id="CAD8587207.1"/>
    </source>
</evidence>
<evidence type="ECO:0000259" key="2">
    <source>
        <dbReference type="PROSITE" id="PS50011"/>
    </source>
</evidence>
<dbReference type="GO" id="GO:0005524">
    <property type="term" value="F:ATP binding"/>
    <property type="evidence" value="ECO:0007669"/>
    <property type="project" value="InterPro"/>
</dbReference>
<dbReference type="Pfam" id="PF00069">
    <property type="entry name" value="Pkinase"/>
    <property type="match status" value="1"/>
</dbReference>
<dbReference type="EMBL" id="HBEW01007496">
    <property type="protein sequence ID" value="CAD8587207.1"/>
    <property type="molecule type" value="Transcribed_RNA"/>
</dbReference>
<feature type="region of interest" description="Disordered" evidence="1">
    <location>
        <begin position="1231"/>
        <end position="1251"/>
    </location>
</feature>
<dbReference type="GO" id="GO:0004674">
    <property type="term" value="F:protein serine/threonine kinase activity"/>
    <property type="evidence" value="ECO:0007669"/>
    <property type="project" value="InterPro"/>
</dbReference>
<dbReference type="InterPro" id="IPR008271">
    <property type="entry name" value="Ser/Thr_kinase_AS"/>
</dbReference>
<evidence type="ECO:0000256" key="1">
    <source>
        <dbReference type="SAM" id="MobiDB-lite"/>
    </source>
</evidence>
<dbReference type="PANTHER" id="PTHR13954">
    <property type="entry name" value="IRE1-RELATED"/>
    <property type="match status" value="1"/>
</dbReference>
<dbReference type="InterPro" id="IPR000719">
    <property type="entry name" value="Prot_kinase_dom"/>
</dbReference>
<protein>
    <recommendedName>
        <fullName evidence="2">Protein kinase domain-containing protein</fullName>
    </recommendedName>
</protein>
<dbReference type="SUPFAM" id="SSF56112">
    <property type="entry name" value="Protein kinase-like (PK-like)"/>
    <property type="match status" value="1"/>
</dbReference>
<feature type="compositionally biased region" description="Basic and acidic residues" evidence="1">
    <location>
        <begin position="48"/>
        <end position="57"/>
    </location>
</feature>
<reference evidence="3" key="1">
    <citation type="submission" date="2021-01" db="EMBL/GenBank/DDBJ databases">
        <authorList>
            <person name="Corre E."/>
            <person name="Pelletier E."/>
            <person name="Niang G."/>
            <person name="Scheremetjew M."/>
            <person name="Finn R."/>
            <person name="Kale V."/>
            <person name="Holt S."/>
            <person name="Cochrane G."/>
            <person name="Meng A."/>
            <person name="Brown T."/>
            <person name="Cohen L."/>
        </authorList>
    </citation>
    <scope>NUCLEOTIDE SEQUENCE</scope>
    <source>
        <strain evidence="3">Clade-D-RCC2572</strain>
    </source>
</reference>
<dbReference type="GO" id="GO:0036498">
    <property type="term" value="P:IRE1-mediated unfolded protein response"/>
    <property type="evidence" value="ECO:0007669"/>
    <property type="project" value="TreeGrafter"/>
</dbReference>
<dbReference type="InterPro" id="IPR011009">
    <property type="entry name" value="Kinase-like_dom_sf"/>
</dbReference>
<dbReference type="GO" id="GO:0051082">
    <property type="term" value="F:unfolded protein binding"/>
    <property type="evidence" value="ECO:0007669"/>
    <property type="project" value="TreeGrafter"/>
</dbReference>
<dbReference type="InterPro" id="IPR045133">
    <property type="entry name" value="IRE1/2-like"/>
</dbReference>
<dbReference type="SMART" id="SM00220">
    <property type="entry name" value="S_TKc"/>
    <property type="match status" value="1"/>
</dbReference>
<dbReference type="Gene3D" id="1.10.510.10">
    <property type="entry name" value="Transferase(Phosphotransferase) domain 1"/>
    <property type="match status" value="1"/>
</dbReference>
<sequence>MPAAATTRWCARRGPVDTASSTTTTASLSKAPVAAAAARARARAHARKSGDGTRGDEGASVNDGGGGGDGDASQAWMKPLEGLMRQAARVVTVYQAPAPPPAAPGAKMDALEAVLRWHLGSDTSTTLVLKEVTDVIISEVTSFPASKLVVGETPSVAMHVSVPSLRATTSFPATVRELVGGRSVENPGSESNVMPVDLPVWTRWSQPTTALTLRTVLMVTSALAAAAGMQRSVADIVDDPKNRIYVLVPDGALGDLQRLFNRFWPNTPYVFASYSRNGLSDEDADNVCETRRKGHRKLVILVNISAPGDEDAAESDGEAMVNTVELLLEKEVPFVQLTLWLDNSLANSVVSRKPRNTEKDRIKVLMENRTRILLGRSVKRVQARKRVLLAFEAAQANPQGRALIDLEERLAEARALGAMSDDGEKMMRDIRGKASAAEELALANALRAACIQVPMDVPALKSTYARAEQYLKQQEIVEDVADVRASMDDMDSTDETAASTSYDPDPFAAVVESLSGDGENKKNARSALMSAVISAERGLQAAELEANLRTALADDSSRTVESVPRLEELLVRAAKLAVNGPPLTQEGAAKLNTLVSRVQSRATALQDMESARAALIEAMSPSTTGIDQAVGGITAEDVKMLEAAVARARSSAWPWQLDEPIEKAERLLVRWRRLDRLETAILSRSKTELRLALAEAQQDPDSLDLDTRRAKKVLSELDAESALEGGDQRLRAYFAASKVAWSSGSVTPESAQMLLTLRESLDITQAEHEQIQRMANAASGLIKPTEPAKRPEAKRTSKKPVRFAAADAGVRGPMFESDEMEELDLEQGENSDVLDEVQVAWANAIPDEDGVGVATGASDEETSGNWRRVGDSIIYNEEEIIGVGSAGTYVFRGYVKHTSRARHAVAVKRIARPPGEKGRDLVQLVEREVELMTALNQSPLVPFFHCWGITSSNVFIAQELCPESLREHIARQPSLSASKRIKLLRGIAEGISWLHDDSKTQGCITHNDLKPENLLVTSNGQVKIADVGLGVRLRNAEGENNQYSLSTFNKYGVSIILAGRAPEILARRPLTPAADIWAMGVVFFYVLTGLNSPYGDDPSIKPSDDEILQGRYNLQRLMSAHEMTPRRAIEARHLLSSMLSPDPTNRPKAGGVLSHPLLWDDDTALENLSNLHRRAPSLQTNLTSVLQSASTRALLSGGDNERGALLAAASMDLQDWQRQVDPAILSRVLSHTQRGGEHKNAKSGRGSGEQSTKPYGFGFADLLRFCRNAYEHPPVEREIAPIVQTLIDAAGGESTLLPDGVKPDMPFRRMSRRQRQSLFASYVMHLFPGLSLAVYECALATETPAARV</sequence>
<accession>A0A6U0EZ75</accession>
<dbReference type="GO" id="GO:0004521">
    <property type="term" value="F:RNA endonuclease activity"/>
    <property type="evidence" value="ECO:0007669"/>
    <property type="project" value="InterPro"/>
</dbReference>
<dbReference type="PROSITE" id="PS00108">
    <property type="entry name" value="PROTEIN_KINASE_ST"/>
    <property type="match status" value="1"/>
</dbReference>
<feature type="region of interest" description="Disordered" evidence="1">
    <location>
        <begin position="1"/>
        <end position="75"/>
    </location>
</feature>
<dbReference type="PANTHER" id="PTHR13954:SF6">
    <property type="entry name" value="NON-SPECIFIC SERINE_THREONINE PROTEIN KINASE"/>
    <property type="match status" value="1"/>
</dbReference>
<feature type="compositionally biased region" description="Low complexity" evidence="1">
    <location>
        <begin position="18"/>
        <end position="27"/>
    </location>
</feature>
<feature type="domain" description="Protein kinase" evidence="2">
    <location>
        <begin position="875"/>
        <end position="1158"/>
    </location>
</feature>
<name>A0A6U0EZ75_9CHLO</name>
<dbReference type="PROSITE" id="PS50011">
    <property type="entry name" value="PROTEIN_KINASE_DOM"/>
    <property type="match status" value="1"/>
</dbReference>
<dbReference type="GO" id="GO:1990604">
    <property type="term" value="C:IRE1-TRAF2-ASK1 complex"/>
    <property type="evidence" value="ECO:0007669"/>
    <property type="project" value="TreeGrafter"/>
</dbReference>